<dbReference type="OrthoDB" id="443682at2759"/>
<dbReference type="InterPro" id="IPR028889">
    <property type="entry name" value="USP"/>
</dbReference>
<evidence type="ECO:0000256" key="1">
    <source>
        <dbReference type="SAM" id="Coils"/>
    </source>
</evidence>
<dbReference type="SUPFAM" id="SSF46934">
    <property type="entry name" value="UBA-like"/>
    <property type="match status" value="1"/>
</dbReference>
<dbReference type="Proteomes" id="UP000093000">
    <property type="component" value="Unassembled WGS sequence"/>
</dbReference>
<dbReference type="InterPro" id="IPR015940">
    <property type="entry name" value="UBA"/>
</dbReference>
<dbReference type="InterPro" id="IPR009060">
    <property type="entry name" value="UBA-like_sf"/>
</dbReference>
<dbReference type="CDD" id="cd02257">
    <property type="entry name" value="Peptidase_C19"/>
    <property type="match status" value="1"/>
</dbReference>
<dbReference type="GO" id="GO:0004843">
    <property type="term" value="F:cysteine-type deubiquitinase activity"/>
    <property type="evidence" value="ECO:0007669"/>
    <property type="project" value="InterPro"/>
</dbReference>
<evidence type="ECO:0008006" key="6">
    <source>
        <dbReference type="Google" id="ProtNLM"/>
    </source>
</evidence>
<accession>A0A1C7NBU4</accession>
<comment type="caution">
    <text evidence="4">The sequence shown here is derived from an EMBL/GenBank/DDBJ whole genome shotgun (WGS) entry which is preliminary data.</text>
</comment>
<name>A0A1C7NBU4_9FUNG</name>
<evidence type="ECO:0000259" key="3">
    <source>
        <dbReference type="PROSITE" id="PS50235"/>
    </source>
</evidence>
<sequence>MEEAINQLQDLGVTRGQAKRALARYNNDVALAADYIFSGADLSDDETEQKPKAEPIDTDNLLKETIESSVHLDKNDPLHNTTYDVSKWGIVPVTAEAKPAQHDFSSSSLTWWKDPEDPTERIASTSIPIGLRPPSYHFAYSPTIVQALFHITAFQQAVLSFRPIPYAWGSPENYWKGFGEPVPNYRMHPKASHPPKEKTELDPSKAELISFEGEKEEVQLIALDSPELTLDELNLEDKPIPSQQQQQQQGEREENELEIMTSSMQAFAELQRLFAFLGNTQRQYGSVSHFVRALNSKDQQTPGQWGNNEKSFETFLDMLILCLVEVDEQSEKAVDMDFKPIFRNLFVLKAHIEEGDDYEEEEVYYLSIGTGHGMHSFHECLDPLVFDKYPSDHYKFTSFKQIPPLLWVVLENQTSEYQVDKTIYLDRYRQSNKQRAIQEFIKMDGYTKEMVQIDQEIQRLKKSQGLDRLDILSQACAYFEQSHEGLRTLLTSVQHDLQQQLDQLESRKEGLRQAKTCLFEDMKDYPYDLRATFHHDGKSGTGHYWAYVYVESSEVSLLEDMEPTRKAGWFKFCDASVAPVSEDALWNDPVRPFSMLYADRSICQFTRDQLNACIPDTLNDFIQADHALLRQEIEAYKHPKQPEEDESMSIASSSSLQQFDLMTSAPEKEESETEEKYMYTGEGFDQLKNKVNESMTLANSLASDDGVFLKKFEAFLARTQNRAALEHLYLLYSSEDGINEELSRQDSDLELIWNEYDDYREIGQQMVKALDYFVKQDHQHALESLLETKRQEAMWKTELMLNQEVAQAYPGLETLSFGGLIKRCGQYSLKVLNELAYAKAINPAYRMRGLEDGLRIAQQAQSIIADSTSTEGDAVHQQLQNRWLSFTDEIEGELSEQEANLLNTMIMIWFEGQSTEERVVDSKLLTLDMPLWQKYQQLRDTSESMLTL</sequence>
<feature type="domain" description="UBA" evidence="2">
    <location>
        <begin position="1"/>
        <end position="39"/>
    </location>
</feature>
<dbReference type="InterPro" id="IPR001394">
    <property type="entry name" value="Peptidase_C19_UCH"/>
</dbReference>
<dbReference type="AlphaFoldDB" id="A0A1C7NBU4"/>
<reference evidence="4 5" key="1">
    <citation type="submission" date="2016-03" db="EMBL/GenBank/DDBJ databases">
        <title>Choanephora cucurbitarum.</title>
        <authorList>
            <person name="Min B."/>
            <person name="Park H."/>
            <person name="Park J.-H."/>
            <person name="Shin H.-D."/>
            <person name="Choi I.-G."/>
        </authorList>
    </citation>
    <scope>NUCLEOTIDE SEQUENCE [LARGE SCALE GENOMIC DNA]</scope>
    <source>
        <strain evidence="4 5">KUS-F28377</strain>
    </source>
</reference>
<dbReference type="InParanoid" id="A0A1C7NBU4"/>
<dbReference type="Gene3D" id="1.10.8.10">
    <property type="entry name" value="DNA helicase RuvA subunit, C-terminal domain"/>
    <property type="match status" value="1"/>
</dbReference>
<dbReference type="SMART" id="SM00165">
    <property type="entry name" value="UBA"/>
    <property type="match status" value="1"/>
</dbReference>
<gene>
    <name evidence="4" type="ORF">A0J61_05493</name>
</gene>
<proteinExistence type="predicted"/>
<dbReference type="PROSITE" id="PS50235">
    <property type="entry name" value="USP_3"/>
    <property type="match status" value="1"/>
</dbReference>
<feature type="coiled-coil region" evidence="1">
    <location>
        <begin position="494"/>
        <end position="521"/>
    </location>
</feature>
<dbReference type="CDD" id="cd14297">
    <property type="entry name" value="UBA2_spUBP14_like"/>
    <property type="match status" value="1"/>
</dbReference>
<dbReference type="Pfam" id="PF00443">
    <property type="entry name" value="UCH"/>
    <property type="match status" value="1"/>
</dbReference>
<dbReference type="PROSITE" id="PS00973">
    <property type="entry name" value="USP_2"/>
    <property type="match status" value="1"/>
</dbReference>
<dbReference type="InterPro" id="IPR055335">
    <property type="entry name" value="Ucp6/RUP1"/>
</dbReference>
<protein>
    <recommendedName>
        <fullName evidence="6">Ubiquitin carboxyl-terminal hydrolase 25</fullName>
    </recommendedName>
</protein>
<evidence type="ECO:0000313" key="4">
    <source>
        <dbReference type="EMBL" id="OBZ86458.1"/>
    </source>
</evidence>
<dbReference type="STRING" id="101091.A0A1C7NBU4"/>
<dbReference type="GO" id="GO:0005829">
    <property type="term" value="C:cytosol"/>
    <property type="evidence" value="ECO:0007669"/>
    <property type="project" value="TreeGrafter"/>
</dbReference>
<dbReference type="PANTHER" id="PTHR39597:SF1">
    <property type="entry name" value="UBA DOMAIN-CONTAINING PROTEIN RUP1"/>
    <property type="match status" value="1"/>
</dbReference>
<dbReference type="PANTHER" id="PTHR39597">
    <property type="entry name" value="UBA DOMAIN-CONTAINING PROTEIN RUP1"/>
    <property type="match status" value="1"/>
</dbReference>
<keyword evidence="5" id="KW-1185">Reference proteome</keyword>
<dbReference type="EMBL" id="LUGH01000297">
    <property type="protein sequence ID" value="OBZ86458.1"/>
    <property type="molecule type" value="Genomic_DNA"/>
</dbReference>
<organism evidence="4 5">
    <name type="scientific">Choanephora cucurbitarum</name>
    <dbReference type="NCBI Taxonomy" id="101091"/>
    <lineage>
        <taxon>Eukaryota</taxon>
        <taxon>Fungi</taxon>
        <taxon>Fungi incertae sedis</taxon>
        <taxon>Mucoromycota</taxon>
        <taxon>Mucoromycotina</taxon>
        <taxon>Mucoromycetes</taxon>
        <taxon>Mucorales</taxon>
        <taxon>Mucorineae</taxon>
        <taxon>Choanephoraceae</taxon>
        <taxon>Choanephoroideae</taxon>
        <taxon>Choanephora</taxon>
    </lineage>
</organism>
<feature type="domain" description="USP" evidence="3">
    <location>
        <begin position="129"/>
        <end position="600"/>
    </location>
</feature>
<dbReference type="GO" id="GO:0005634">
    <property type="term" value="C:nucleus"/>
    <property type="evidence" value="ECO:0007669"/>
    <property type="project" value="TreeGrafter"/>
</dbReference>
<evidence type="ECO:0000259" key="2">
    <source>
        <dbReference type="PROSITE" id="PS50030"/>
    </source>
</evidence>
<evidence type="ECO:0000313" key="5">
    <source>
        <dbReference type="Proteomes" id="UP000093000"/>
    </source>
</evidence>
<dbReference type="PROSITE" id="PS50030">
    <property type="entry name" value="UBA"/>
    <property type="match status" value="1"/>
</dbReference>
<dbReference type="GO" id="GO:0016579">
    <property type="term" value="P:protein deubiquitination"/>
    <property type="evidence" value="ECO:0007669"/>
    <property type="project" value="InterPro"/>
</dbReference>
<dbReference type="SUPFAM" id="SSF54001">
    <property type="entry name" value="Cysteine proteinases"/>
    <property type="match status" value="1"/>
</dbReference>
<keyword evidence="1" id="KW-0175">Coiled coil</keyword>
<dbReference type="InterPro" id="IPR018200">
    <property type="entry name" value="USP_CS"/>
</dbReference>
<dbReference type="Gene3D" id="3.90.70.10">
    <property type="entry name" value="Cysteine proteinases"/>
    <property type="match status" value="1"/>
</dbReference>
<dbReference type="InterPro" id="IPR038765">
    <property type="entry name" value="Papain-like_cys_pep_sf"/>
</dbReference>